<organism evidence="7">
    <name type="scientific">Vernicia fordii</name>
    <name type="common">Tung</name>
    <name type="synonym">Aleurites fordii</name>
    <dbReference type="NCBI Taxonomy" id="73154"/>
    <lineage>
        <taxon>Eukaryota</taxon>
        <taxon>Viridiplantae</taxon>
        <taxon>Streptophyta</taxon>
        <taxon>Embryophyta</taxon>
        <taxon>Tracheophyta</taxon>
        <taxon>Spermatophyta</taxon>
        <taxon>Magnoliopsida</taxon>
        <taxon>eudicotyledons</taxon>
        <taxon>Gunneridae</taxon>
        <taxon>Pentapetalae</taxon>
        <taxon>rosids</taxon>
        <taxon>fabids</taxon>
        <taxon>Malpighiales</taxon>
        <taxon>Euphorbiaceae</taxon>
        <taxon>Crotonoideae</taxon>
        <taxon>Aleuritideae</taxon>
        <taxon>Vernicia</taxon>
    </lineage>
</organism>
<comment type="subcellular location">
    <subcellularLocation>
        <location evidence="1">Membrane</location>
    </subcellularLocation>
</comment>
<name>A0A127AUP8_VERFO</name>
<dbReference type="GO" id="GO:0016020">
    <property type="term" value="C:membrane"/>
    <property type="evidence" value="ECO:0007669"/>
    <property type="project" value="UniProtKB-SubCell"/>
</dbReference>
<evidence type="ECO:0000313" key="7">
    <source>
        <dbReference type="EMBL" id="AMM42907.1"/>
    </source>
</evidence>
<evidence type="ECO:0000256" key="3">
    <source>
        <dbReference type="ARBA" id="ARBA00022692"/>
    </source>
</evidence>
<keyword evidence="2" id="KW-0433">Leucine-rich repeat</keyword>
<dbReference type="AlphaFoldDB" id="A0A127AUP8"/>
<sequence length="60" mass="6878">SSFRVLYRRQSRKNPSIADRFIRISYKELFEATEGFSLDNLIGQGSFGSVYKGSLVKLED</sequence>
<dbReference type="InterPro" id="IPR011009">
    <property type="entry name" value="Kinase-like_dom_sf"/>
</dbReference>
<keyword evidence="6" id="KW-0472">Membrane</keyword>
<keyword evidence="5" id="KW-1133">Transmembrane helix</keyword>
<dbReference type="EMBL" id="KT805655">
    <property type="protein sequence ID" value="AMM42907.1"/>
    <property type="molecule type" value="mRNA"/>
</dbReference>
<protein>
    <submittedName>
        <fullName evidence="7">LRR-RLK</fullName>
    </submittedName>
</protein>
<evidence type="ECO:0000256" key="4">
    <source>
        <dbReference type="ARBA" id="ARBA00022737"/>
    </source>
</evidence>
<proteinExistence type="evidence at transcript level"/>
<dbReference type="Gene3D" id="3.30.200.20">
    <property type="entry name" value="Phosphorylase Kinase, domain 1"/>
    <property type="match status" value="1"/>
</dbReference>
<evidence type="ECO:0000256" key="5">
    <source>
        <dbReference type="ARBA" id="ARBA00022989"/>
    </source>
</evidence>
<keyword evidence="3" id="KW-0812">Transmembrane</keyword>
<keyword evidence="4" id="KW-0677">Repeat</keyword>
<dbReference type="SUPFAM" id="SSF56112">
    <property type="entry name" value="Protein kinase-like (PK-like)"/>
    <property type="match status" value="1"/>
</dbReference>
<evidence type="ECO:0000256" key="6">
    <source>
        <dbReference type="ARBA" id="ARBA00023136"/>
    </source>
</evidence>
<reference evidence="7" key="1">
    <citation type="journal article" date="2015" name="Int J Genomics">
        <title>Genome-Wide Identification and Characterization of the LRR-RLK Gene Family in Two Vernicia Species.</title>
        <authorList>
            <person name="Zhu H."/>
            <person name="Wang Y."/>
            <person name="Yin H."/>
            <person name="Gao M."/>
            <person name="Zhang Q."/>
            <person name="Chen Y."/>
        </authorList>
    </citation>
    <scope>NUCLEOTIDE SEQUENCE</scope>
</reference>
<evidence type="ECO:0000256" key="2">
    <source>
        <dbReference type="ARBA" id="ARBA00022614"/>
    </source>
</evidence>
<dbReference type="PANTHER" id="PTHR27008">
    <property type="entry name" value="OS04G0122200 PROTEIN"/>
    <property type="match status" value="1"/>
</dbReference>
<feature type="non-terminal residue" evidence="7">
    <location>
        <position position="60"/>
    </location>
</feature>
<dbReference type="InterPro" id="IPR051809">
    <property type="entry name" value="Plant_receptor-like_S/T_kinase"/>
</dbReference>
<accession>A0A127AUP8</accession>
<feature type="non-terminal residue" evidence="7">
    <location>
        <position position="1"/>
    </location>
</feature>
<evidence type="ECO:0000256" key="1">
    <source>
        <dbReference type="ARBA" id="ARBA00004370"/>
    </source>
</evidence>
<dbReference type="PANTHER" id="PTHR27008:SF596">
    <property type="entry name" value="OS02G0215500 PROTEIN"/>
    <property type="match status" value="1"/>
</dbReference>